<protein>
    <submittedName>
        <fullName evidence="1">Uncharacterized protein</fullName>
    </submittedName>
</protein>
<evidence type="ECO:0000313" key="1">
    <source>
        <dbReference type="EMBL" id="KAJ3833446.1"/>
    </source>
</evidence>
<reference evidence="1" key="1">
    <citation type="submission" date="2022-08" db="EMBL/GenBank/DDBJ databases">
        <authorList>
            <consortium name="DOE Joint Genome Institute"/>
            <person name="Min B."/>
            <person name="Riley R."/>
            <person name="Sierra-Patev S."/>
            <person name="Naranjo-Ortiz M."/>
            <person name="Looney B."/>
            <person name="Konkel Z."/>
            <person name="Slot J.C."/>
            <person name="Sakamoto Y."/>
            <person name="Steenwyk J.L."/>
            <person name="Rokas A."/>
            <person name="Carro J."/>
            <person name="Camarero S."/>
            <person name="Ferreira P."/>
            <person name="Molpeceres G."/>
            <person name="Ruiz-Duenas F.J."/>
            <person name="Serrano A."/>
            <person name="Henrissat B."/>
            <person name="Drula E."/>
            <person name="Hughes K.W."/>
            <person name="Mata J.L."/>
            <person name="Ishikawa N.K."/>
            <person name="Vargas-Isla R."/>
            <person name="Ushijima S."/>
            <person name="Smith C.A."/>
            <person name="Ahrendt S."/>
            <person name="Andreopoulos W."/>
            <person name="He G."/>
            <person name="Labutti K."/>
            <person name="Lipzen A."/>
            <person name="Ng V."/>
            <person name="Sandor L."/>
            <person name="Barry K."/>
            <person name="Martinez A.T."/>
            <person name="Xiao Y."/>
            <person name="Gibbons J.G."/>
            <person name="Terashima K."/>
            <person name="Hibbett D.S."/>
            <person name="Grigoriev I.V."/>
        </authorList>
    </citation>
    <scope>NUCLEOTIDE SEQUENCE</scope>
    <source>
        <strain evidence="1">TFB9207</strain>
    </source>
</reference>
<sequence length="130" mass="14924">KGIACKSRPKELTRWIINGRYSRRGNEPRFGWSELAIFGKSFVDWWTTLKQSSLEPQRHGQGRKGNGWGTLDVSGKNGWFSIVVCLKWWGMGLGEHREDALGFDWRHSVNDVRCTLNKLVSYNARLGKTV</sequence>
<accession>A0AA38U775</accession>
<gene>
    <name evidence="1" type="ORF">F5878DRAFT_546568</name>
</gene>
<organism evidence="1 2">
    <name type="scientific">Lentinula raphanica</name>
    <dbReference type="NCBI Taxonomy" id="153919"/>
    <lineage>
        <taxon>Eukaryota</taxon>
        <taxon>Fungi</taxon>
        <taxon>Dikarya</taxon>
        <taxon>Basidiomycota</taxon>
        <taxon>Agaricomycotina</taxon>
        <taxon>Agaricomycetes</taxon>
        <taxon>Agaricomycetidae</taxon>
        <taxon>Agaricales</taxon>
        <taxon>Marasmiineae</taxon>
        <taxon>Omphalotaceae</taxon>
        <taxon>Lentinula</taxon>
    </lineage>
</organism>
<proteinExistence type="predicted"/>
<keyword evidence="2" id="KW-1185">Reference proteome</keyword>
<evidence type="ECO:0000313" key="2">
    <source>
        <dbReference type="Proteomes" id="UP001163846"/>
    </source>
</evidence>
<comment type="caution">
    <text evidence="1">The sequence shown here is derived from an EMBL/GenBank/DDBJ whole genome shotgun (WGS) entry which is preliminary data.</text>
</comment>
<dbReference type="AlphaFoldDB" id="A0AA38U775"/>
<dbReference type="Proteomes" id="UP001163846">
    <property type="component" value="Unassembled WGS sequence"/>
</dbReference>
<name>A0AA38U775_9AGAR</name>
<dbReference type="EMBL" id="MU806695">
    <property type="protein sequence ID" value="KAJ3833446.1"/>
    <property type="molecule type" value="Genomic_DNA"/>
</dbReference>
<feature type="non-terminal residue" evidence="1">
    <location>
        <position position="1"/>
    </location>
</feature>